<protein>
    <recommendedName>
        <fullName evidence="5">DUF917 domain-containing protein</fullName>
    </recommendedName>
</protein>
<organism evidence="3 4">
    <name type="scientific">Thermofilum pendens (strain DSM 2475 / Hrk 5)</name>
    <dbReference type="NCBI Taxonomy" id="368408"/>
    <lineage>
        <taxon>Archaea</taxon>
        <taxon>Thermoproteota</taxon>
        <taxon>Thermoprotei</taxon>
        <taxon>Thermofilales</taxon>
        <taxon>Thermofilaceae</taxon>
        <taxon>Thermofilum</taxon>
    </lineage>
</organism>
<dbReference type="Gene3D" id="3.40.1610.10">
    <property type="entry name" value="CV3147-like domain"/>
    <property type="match status" value="1"/>
</dbReference>
<dbReference type="AlphaFoldDB" id="A1RZW4"/>
<dbReference type="Proteomes" id="UP000000641">
    <property type="component" value="Chromosome"/>
</dbReference>
<proteinExistence type="predicted"/>
<evidence type="ECO:0000259" key="1">
    <source>
        <dbReference type="Pfam" id="PF06032"/>
    </source>
</evidence>
<evidence type="ECO:0000313" key="3">
    <source>
        <dbReference type="EMBL" id="ABL78744.1"/>
    </source>
</evidence>
<dbReference type="RefSeq" id="WP_011753009.1">
    <property type="nucleotide sequence ID" value="NC_008698.1"/>
</dbReference>
<dbReference type="OrthoDB" id="46232at2157"/>
<feature type="domain" description="S-Me-THD-like C-terminal" evidence="2">
    <location>
        <begin position="174"/>
        <end position="358"/>
    </location>
</feature>
<reference evidence="4" key="1">
    <citation type="journal article" date="2008" name="J. Bacteriol.">
        <title>Genome sequence of Thermofilum pendens reveals an exceptional loss of biosynthetic pathways without genome reduction.</title>
        <authorList>
            <person name="Anderson I."/>
            <person name="Rodriguez J."/>
            <person name="Susanti D."/>
            <person name="Porat I."/>
            <person name="Reich C."/>
            <person name="Ulrich L.E."/>
            <person name="Elkins J.G."/>
            <person name="Mavromatis K."/>
            <person name="Lykidis A."/>
            <person name="Kim E."/>
            <person name="Thompson L.S."/>
            <person name="Nolan M."/>
            <person name="Land M."/>
            <person name="Copeland A."/>
            <person name="Lapidus A."/>
            <person name="Lucas S."/>
            <person name="Detter C."/>
            <person name="Zhulin I.B."/>
            <person name="Olsen G.J."/>
            <person name="Whitman W."/>
            <person name="Mukhopadhyay B."/>
            <person name="Bristow J."/>
            <person name="Kyrpides N."/>
        </authorList>
    </citation>
    <scope>NUCLEOTIDE SEQUENCE [LARGE SCALE GENOMIC DNA]</scope>
    <source>
        <strain evidence="4">DSM 2475 / Hrk 5</strain>
    </source>
</reference>
<feature type="domain" description="S-Me-THD N-terminal" evidence="1">
    <location>
        <begin position="10"/>
        <end position="167"/>
    </location>
</feature>
<keyword evidence="4" id="KW-1185">Reference proteome</keyword>
<dbReference type="Pfam" id="PF06032">
    <property type="entry name" value="S-Me-THD_N"/>
    <property type="match status" value="1"/>
</dbReference>
<evidence type="ECO:0000259" key="2">
    <source>
        <dbReference type="Pfam" id="PF20906"/>
    </source>
</evidence>
<dbReference type="EnsemblBacteria" id="ABL78744">
    <property type="protein sequence ID" value="ABL78744"/>
    <property type="gene ID" value="Tpen_1347"/>
</dbReference>
<dbReference type="Gene3D" id="2.40.390.10">
    <property type="entry name" value="CV3147-like"/>
    <property type="match status" value="1"/>
</dbReference>
<dbReference type="Pfam" id="PF20906">
    <property type="entry name" value="S-Me-THD_C"/>
    <property type="match status" value="1"/>
</dbReference>
<name>A1RZW4_THEPD</name>
<dbReference type="InterPro" id="IPR027479">
    <property type="entry name" value="S-Me-THD_N_sf"/>
</dbReference>
<dbReference type="eggNOG" id="arCOG03841">
    <property type="taxonomic scope" value="Archaea"/>
</dbReference>
<accession>A1RZW4</accession>
<dbReference type="HOGENOM" id="CLU_038930_1_0_2"/>
<dbReference type="InterPro" id="IPR048350">
    <property type="entry name" value="S-Me-THD-like_C"/>
</dbReference>
<evidence type="ECO:0008006" key="5">
    <source>
        <dbReference type="Google" id="ProtNLM"/>
    </source>
</evidence>
<dbReference type="KEGG" id="tpe:Tpen_1347"/>
<dbReference type="SUPFAM" id="SSF160991">
    <property type="entry name" value="CV3147-like"/>
    <property type="match status" value="1"/>
</dbReference>
<dbReference type="STRING" id="368408.Tpen_1347"/>
<sequence>MIEVRTERQARALVLGATILGTGGGGSPSRGLAAILDALRRGLPVRIVDVGELPEEGFAVTAYNVGSIAPGAAAARERRIADPLRRAVEELEKVLGGRVAAIVPNEMGGGNTAAALSLAAELGVPAVDGDLVGRAAPEVHQCSAIVAGVPLCPSAAVTASGDVVVVKEYASIDDYEAVVRHLSVLGGGRAAVADTPMRRGEAARAVVRGTVSRAMRVGEEVLRAREEGRGPVAAATRALGGWRVFEGVVERYEWRDEGGFLLGEAVVRGTGEYRGRTLRTWIKNEHIMVWVDGEPAVMPPDLFSLLRDDGEPVTNTELKVGDKVHGVAAKAPEIWRTPEGLRYFGPRHFGFDYDYVPVEELVERALRATR</sequence>
<gene>
    <name evidence="3" type="ordered locus">Tpen_1347</name>
</gene>
<dbReference type="InterPro" id="IPR010318">
    <property type="entry name" value="S-Me-THD_N"/>
</dbReference>
<evidence type="ECO:0000313" key="4">
    <source>
        <dbReference type="Proteomes" id="UP000000641"/>
    </source>
</evidence>
<dbReference type="GeneID" id="4600871"/>
<dbReference type="InterPro" id="IPR024071">
    <property type="entry name" value="S-Me-THD_C_sf"/>
</dbReference>
<dbReference type="EMBL" id="CP000505">
    <property type="protein sequence ID" value="ABL78744.1"/>
    <property type="molecule type" value="Genomic_DNA"/>
</dbReference>